<reference evidence="1 2" key="1">
    <citation type="submission" date="2016-11" db="EMBL/GenBank/DDBJ databases">
        <title>Whole Genome Sequencing of Mucilaginibacter polytrichastri RG4-7(T) isolated from the moss sample.</title>
        <authorList>
            <person name="Li Y."/>
        </authorList>
    </citation>
    <scope>NUCLEOTIDE SEQUENCE [LARGE SCALE GENOMIC DNA]</scope>
    <source>
        <strain evidence="1 2">RG4-7</strain>
    </source>
</reference>
<evidence type="ECO:0000313" key="2">
    <source>
        <dbReference type="Proteomes" id="UP000186720"/>
    </source>
</evidence>
<name>A0A1Q5ZSW4_9SPHI</name>
<organism evidence="1 2">
    <name type="scientific">Mucilaginibacter polytrichastri</name>
    <dbReference type="NCBI Taxonomy" id="1302689"/>
    <lineage>
        <taxon>Bacteria</taxon>
        <taxon>Pseudomonadati</taxon>
        <taxon>Bacteroidota</taxon>
        <taxon>Sphingobacteriia</taxon>
        <taxon>Sphingobacteriales</taxon>
        <taxon>Sphingobacteriaceae</taxon>
        <taxon>Mucilaginibacter</taxon>
    </lineage>
</organism>
<dbReference type="EMBL" id="MPPL01000001">
    <property type="protein sequence ID" value="OKS84837.1"/>
    <property type="molecule type" value="Genomic_DNA"/>
</dbReference>
<dbReference type="AlphaFoldDB" id="A0A1Q5ZSW4"/>
<dbReference type="STRING" id="1302689.RG47T_0274"/>
<sequence>MPSNLITGTISAGTAIAAIAQFAVKQCEPLKDQSDDETKQ</sequence>
<gene>
    <name evidence="1" type="ORF">RG47T_0274</name>
</gene>
<keyword evidence="2" id="KW-1185">Reference proteome</keyword>
<comment type="caution">
    <text evidence="1">The sequence shown here is derived from an EMBL/GenBank/DDBJ whole genome shotgun (WGS) entry which is preliminary data.</text>
</comment>
<dbReference type="Proteomes" id="UP000186720">
    <property type="component" value="Unassembled WGS sequence"/>
</dbReference>
<proteinExistence type="predicted"/>
<accession>A0A1Q5ZSW4</accession>
<protein>
    <submittedName>
        <fullName evidence="1">Uncharacterized protein</fullName>
    </submittedName>
</protein>
<evidence type="ECO:0000313" key="1">
    <source>
        <dbReference type="EMBL" id="OKS84837.1"/>
    </source>
</evidence>